<organism evidence="2 3">
    <name type="scientific">Candidatus Yanofskybacteria bacterium CG10_big_fil_rev_8_21_14_0_10_37_15</name>
    <dbReference type="NCBI Taxonomy" id="1975097"/>
    <lineage>
        <taxon>Bacteria</taxon>
        <taxon>Candidatus Yanofskyibacteriota</taxon>
    </lineage>
</organism>
<comment type="caution">
    <text evidence="2">The sequence shown here is derived from an EMBL/GenBank/DDBJ whole genome shotgun (WGS) entry which is preliminary data.</text>
</comment>
<dbReference type="AlphaFoldDB" id="A0A2H0R671"/>
<accession>A0A2H0R671</accession>
<dbReference type="Gene3D" id="3.90.70.10">
    <property type="entry name" value="Cysteine proteinases"/>
    <property type="match status" value="1"/>
</dbReference>
<dbReference type="Pfam" id="PF13529">
    <property type="entry name" value="Peptidase_C39_2"/>
    <property type="match status" value="1"/>
</dbReference>
<dbReference type="EMBL" id="PCXP01000009">
    <property type="protein sequence ID" value="PIR42018.1"/>
    <property type="molecule type" value="Genomic_DNA"/>
</dbReference>
<evidence type="ECO:0000313" key="2">
    <source>
        <dbReference type="EMBL" id="PIR42018.1"/>
    </source>
</evidence>
<gene>
    <name evidence="2" type="ORF">COV30_00680</name>
</gene>
<proteinExistence type="predicted"/>
<name>A0A2H0R671_9BACT</name>
<protein>
    <recommendedName>
        <fullName evidence="1">Peptidase C39-like domain-containing protein</fullName>
    </recommendedName>
</protein>
<evidence type="ECO:0000259" key="1">
    <source>
        <dbReference type="Pfam" id="PF13529"/>
    </source>
</evidence>
<evidence type="ECO:0000313" key="3">
    <source>
        <dbReference type="Proteomes" id="UP000230208"/>
    </source>
</evidence>
<feature type="domain" description="Peptidase C39-like" evidence="1">
    <location>
        <begin position="71"/>
        <end position="217"/>
    </location>
</feature>
<sequence length="259" mass="29529">MTIKTRILIVLVLFFAALWFLGFDFKFLFKKDLIKSTPLPAVTKKFETFSPTISSKTSFIPETGKPLIHFNVPFTSQAPFGEWSDDRQQDGCEEASVIMAMHWVRGDVSITREEAKKEILAISDWEQEKYGNYHDTSAEDTISRIFNKYYNYKNVRLEKNATTDDIIKELEKGNLVVVPVNGIALSNPHFTSPGPERHMLVVIGYDYSKNEFISNDPGTSFGKDYRYAKNTLFNALRDYSTGSHSPIIGVNKNMIVVEK</sequence>
<reference evidence="2 3" key="1">
    <citation type="submission" date="2017-09" db="EMBL/GenBank/DDBJ databases">
        <title>Depth-based differentiation of microbial function through sediment-hosted aquifers and enrichment of novel symbionts in the deep terrestrial subsurface.</title>
        <authorList>
            <person name="Probst A.J."/>
            <person name="Ladd B."/>
            <person name="Jarett J.K."/>
            <person name="Geller-Mcgrath D.E."/>
            <person name="Sieber C.M."/>
            <person name="Emerson J.B."/>
            <person name="Anantharaman K."/>
            <person name="Thomas B.C."/>
            <person name="Malmstrom R."/>
            <person name="Stieglmeier M."/>
            <person name="Klingl A."/>
            <person name="Woyke T."/>
            <person name="Ryan C.M."/>
            <person name="Banfield J.F."/>
        </authorList>
    </citation>
    <scope>NUCLEOTIDE SEQUENCE [LARGE SCALE GENOMIC DNA]</scope>
    <source>
        <strain evidence="2">CG10_big_fil_rev_8_21_14_0_10_37_15</strain>
    </source>
</reference>
<dbReference type="InterPro" id="IPR039564">
    <property type="entry name" value="Peptidase_C39-like"/>
</dbReference>
<dbReference type="Proteomes" id="UP000230208">
    <property type="component" value="Unassembled WGS sequence"/>
</dbReference>